<keyword evidence="1" id="KW-0812">Transmembrane</keyword>
<name>A0A839RPH4_9ACTN</name>
<accession>A0A839RPH4</accession>
<sequence length="68" mass="6925">MRVTLQIIGIILLINGIGGLVKDDFGLLANVADGGALTGLQVVAILGGAALAGGSSLRRMFEESDDAW</sequence>
<feature type="transmembrane region" description="Helical" evidence="1">
    <location>
        <begin position="35"/>
        <end position="54"/>
    </location>
</feature>
<evidence type="ECO:0000313" key="3">
    <source>
        <dbReference type="Proteomes" id="UP000567922"/>
    </source>
</evidence>
<proteinExistence type="predicted"/>
<dbReference type="EMBL" id="JACHWS010000002">
    <property type="protein sequence ID" value="MBB3037893.1"/>
    <property type="molecule type" value="Genomic_DNA"/>
</dbReference>
<gene>
    <name evidence="2" type="ORF">FHU29_002342</name>
</gene>
<organism evidence="2 3">
    <name type="scientific">Hoyosella altamirensis</name>
    <dbReference type="NCBI Taxonomy" id="616997"/>
    <lineage>
        <taxon>Bacteria</taxon>
        <taxon>Bacillati</taxon>
        <taxon>Actinomycetota</taxon>
        <taxon>Actinomycetes</taxon>
        <taxon>Mycobacteriales</taxon>
        <taxon>Hoyosellaceae</taxon>
        <taxon>Hoyosella</taxon>
    </lineage>
</organism>
<keyword evidence="1" id="KW-1133">Transmembrane helix</keyword>
<keyword evidence="3" id="KW-1185">Reference proteome</keyword>
<dbReference type="RefSeq" id="WP_064441369.1">
    <property type="nucleotide sequence ID" value="NZ_BDDI01000013.1"/>
</dbReference>
<keyword evidence="1" id="KW-0472">Membrane</keyword>
<evidence type="ECO:0000256" key="1">
    <source>
        <dbReference type="SAM" id="Phobius"/>
    </source>
</evidence>
<comment type="caution">
    <text evidence="2">The sequence shown here is derived from an EMBL/GenBank/DDBJ whole genome shotgun (WGS) entry which is preliminary data.</text>
</comment>
<dbReference type="AlphaFoldDB" id="A0A839RPH4"/>
<evidence type="ECO:0000313" key="2">
    <source>
        <dbReference type="EMBL" id="MBB3037893.1"/>
    </source>
</evidence>
<reference evidence="2 3" key="1">
    <citation type="submission" date="2020-08" db="EMBL/GenBank/DDBJ databases">
        <title>Sequencing the genomes of 1000 actinobacteria strains.</title>
        <authorList>
            <person name="Klenk H.-P."/>
        </authorList>
    </citation>
    <scope>NUCLEOTIDE SEQUENCE [LARGE SCALE GENOMIC DNA]</scope>
    <source>
        <strain evidence="2 3">DSM 45258</strain>
    </source>
</reference>
<protein>
    <submittedName>
        <fullName evidence="2">Putative membrane protein</fullName>
    </submittedName>
</protein>
<dbReference type="Proteomes" id="UP000567922">
    <property type="component" value="Unassembled WGS sequence"/>
</dbReference>